<organism evidence="8 9">
    <name type="scientific">Aureitalea marina</name>
    <dbReference type="NCBI Taxonomy" id="930804"/>
    <lineage>
        <taxon>Bacteria</taxon>
        <taxon>Pseudomonadati</taxon>
        <taxon>Bacteroidota</taxon>
        <taxon>Flavobacteriia</taxon>
        <taxon>Flavobacteriales</taxon>
        <taxon>Flavobacteriaceae</taxon>
        <taxon>Aureitalea</taxon>
    </lineage>
</organism>
<dbReference type="SUPFAM" id="SSF111369">
    <property type="entry name" value="HlyD-like secretion proteins"/>
    <property type="match status" value="2"/>
</dbReference>
<evidence type="ECO:0000256" key="3">
    <source>
        <dbReference type="ARBA" id="ARBA00022989"/>
    </source>
</evidence>
<keyword evidence="5" id="KW-0175">Coiled coil</keyword>
<dbReference type="GO" id="GO:0016020">
    <property type="term" value="C:membrane"/>
    <property type="evidence" value="ECO:0007669"/>
    <property type="project" value="UniProtKB-SubCell"/>
</dbReference>
<reference evidence="8 9" key="1">
    <citation type="submission" date="2016-11" db="EMBL/GenBank/DDBJ databases">
        <title>Trade-off between light-utilization and light-protection in marine flavobacteria.</title>
        <authorList>
            <person name="Kumagai Y."/>
        </authorList>
    </citation>
    <scope>NUCLEOTIDE SEQUENCE [LARGE SCALE GENOMIC DNA]</scope>
    <source>
        <strain evidence="8 9">NBRC 107741</strain>
    </source>
</reference>
<keyword evidence="4 6" id="KW-0472">Membrane</keyword>
<feature type="transmembrane region" description="Helical" evidence="6">
    <location>
        <begin position="25"/>
        <end position="42"/>
    </location>
</feature>
<dbReference type="Pfam" id="PF25917">
    <property type="entry name" value="BSH_RND"/>
    <property type="match status" value="1"/>
</dbReference>
<dbReference type="Proteomes" id="UP000239800">
    <property type="component" value="Unassembled WGS sequence"/>
</dbReference>
<evidence type="ECO:0000256" key="4">
    <source>
        <dbReference type="ARBA" id="ARBA00023136"/>
    </source>
</evidence>
<gene>
    <name evidence="8" type="ORF">BST85_12885</name>
</gene>
<dbReference type="RefSeq" id="WP_104813639.1">
    <property type="nucleotide sequence ID" value="NZ_MQUB01000001.1"/>
</dbReference>
<feature type="coiled-coil region" evidence="5">
    <location>
        <begin position="120"/>
        <end position="187"/>
    </location>
</feature>
<accession>A0A2S7KT25</accession>
<dbReference type="OrthoDB" id="9811754at2"/>
<feature type="domain" description="Multidrug resistance protein MdtA-like barrel-sandwich hybrid" evidence="7">
    <location>
        <begin position="62"/>
        <end position="246"/>
    </location>
</feature>
<dbReference type="Gene3D" id="2.40.50.100">
    <property type="match status" value="1"/>
</dbReference>
<comment type="subcellular location">
    <subcellularLocation>
        <location evidence="1">Membrane</location>
        <topology evidence="1">Single-pass membrane protein</topology>
    </subcellularLocation>
</comment>
<dbReference type="Gene3D" id="2.40.30.170">
    <property type="match status" value="1"/>
</dbReference>
<dbReference type="InterPro" id="IPR050739">
    <property type="entry name" value="MFP"/>
</dbReference>
<evidence type="ECO:0000256" key="1">
    <source>
        <dbReference type="ARBA" id="ARBA00004167"/>
    </source>
</evidence>
<proteinExistence type="predicted"/>
<dbReference type="PANTHER" id="PTHR30386">
    <property type="entry name" value="MEMBRANE FUSION SUBUNIT OF EMRAB-TOLC MULTIDRUG EFFLUX PUMP"/>
    <property type="match status" value="1"/>
</dbReference>
<keyword evidence="9" id="KW-1185">Reference proteome</keyword>
<evidence type="ECO:0000259" key="7">
    <source>
        <dbReference type="Pfam" id="PF25917"/>
    </source>
</evidence>
<dbReference type="AlphaFoldDB" id="A0A2S7KT25"/>
<dbReference type="EMBL" id="MQUB01000001">
    <property type="protein sequence ID" value="PQB05693.1"/>
    <property type="molecule type" value="Genomic_DNA"/>
</dbReference>
<dbReference type="PANTHER" id="PTHR30386:SF26">
    <property type="entry name" value="TRANSPORT PROTEIN COMB"/>
    <property type="match status" value="1"/>
</dbReference>
<dbReference type="Gene3D" id="1.10.287.470">
    <property type="entry name" value="Helix hairpin bin"/>
    <property type="match status" value="1"/>
</dbReference>
<evidence type="ECO:0000256" key="6">
    <source>
        <dbReference type="SAM" id="Phobius"/>
    </source>
</evidence>
<keyword evidence="3 6" id="KW-1133">Transmembrane helix</keyword>
<sequence>MSTEQETLKNPETNNSNSKNPVRKLTHILLILIGVFMLWYVLSDRYTPYTDQGIIRGVSIPIHPRVSGYITKIHVGLHSQVKQGDTLFELDVRPFVLAVQSAEAQLDNTLQQVGAQTATVKAATGQLGVARAQLDRAQRNYYRVQQVLEENPGALSLADKDKAETSLASAVEKVTAAEANLEKAQQQLGISGEENAQYRAAQVALEKAQLDLQFTTVLAPADGAIESFNVDLGYYSQAGQALAMFVSNADFWIEAGLKENNLSRMEIGQEVEYNLDIAPGKVFKGTVRSIGFGVQSGEVNRNQLPAPSEKKGWLRDPQRFPVIIAFQPGDLSNQIRLGGQADVTVYTGGNFILDAVARFRIRASAFLSYLR</sequence>
<dbReference type="InterPro" id="IPR058625">
    <property type="entry name" value="MdtA-like_BSH"/>
</dbReference>
<evidence type="ECO:0000313" key="8">
    <source>
        <dbReference type="EMBL" id="PQB05693.1"/>
    </source>
</evidence>
<comment type="caution">
    <text evidence="8">The sequence shown here is derived from an EMBL/GenBank/DDBJ whole genome shotgun (WGS) entry which is preliminary data.</text>
</comment>
<evidence type="ECO:0000256" key="5">
    <source>
        <dbReference type="SAM" id="Coils"/>
    </source>
</evidence>
<evidence type="ECO:0000313" key="9">
    <source>
        <dbReference type="Proteomes" id="UP000239800"/>
    </source>
</evidence>
<evidence type="ECO:0000256" key="2">
    <source>
        <dbReference type="ARBA" id="ARBA00022692"/>
    </source>
</evidence>
<keyword evidence="2 6" id="KW-0812">Transmembrane</keyword>
<protein>
    <recommendedName>
        <fullName evidence="7">Multidrug resistance protein MdtA-like barrel-sandwich hybrid domain-containing protein</fullName>
    </recommendedName>
</protein>
<name>A0A2S7KT25_9FLAO</name>